<gene>
    <name evidence="3" type="ORF">FKG95_14240</name>
</gene>
<dbReference type="PROSITE" id="PS50828">
    <property type="entry name" value="SMR"/>
    <property type="match status" value="1"/>
</dbReference>
<dbReference type="Proteomes" id="UP000315252">
    <property type="component" value="Unassembled WGS sequence"/>
</dbReference>
<evidence type="ECO:0000313" key="4">
    <source>
        <dbReference type="Proteomes" id="UP000315252"/>
    </source>
</evidence>
<evidence type="ECO:0000313" key="3">
    <source>
        <dbReference type="EMBL" id="TQV79980.1"/>
    </source>
</evidence>
<accession>A0A545TRX5</accession>
<dbReference type="PANTHER" id="PTHR35562:SF2">
    <property type="entry name" value="DNA ENDONUCLEASE SMRA-RELATED"/>
    <property type="match status" value="1"/>
</dbReference>
<feature type="region of interest" description="Disordered" evidence="1">
    <location>
        <begin position="1"/>
        <end position="55"/>
    </location>
</feature>
<dbReference type="InterPro" id="IPR002625">
    <property type="entry name" value="Smr_dom"/>
</dbReference>
<dbReference type="InterPro" id="IPR036063">
    <property type="entry name" value="Smr_dom_sf"/>
</dbReference>
<dbReference type="Pfam" id="PF01713">
    <property type="entry name" value="Smr"/>
    <property type="match status" value="1"/>
</dbReference>
<evidence type="ECO:0000256" key="1">
    <source>
        <dbReference type="SAM" id="MobiDB-lite"/>
    </source>
</evidence>
<dbReference type="EMBL" id="VHSH01000004">
    <property type="protein sequence ID" value="TQV79980.1"/>
    <property type="molecule type" value="Genomic_DNA"/>
</dbReference>
<comment type="caution">
    <text evidence="3">The sequence shown here is derived from an EMBL/GenBank/DDBJ whole genome shotgun (WGS) entry which is preliminary data.</text>
</comment>
<proteinExistence type="predicted"/>
<feature type="compositionally biased region" description="Basic and acidic residues" evidence="1">
    <location>
        <begin position="1"/>
        <end position="23"/>
    </location>
</feature>
<protein>
    <recommendedName>
        <fullName evidence="2">Smr domain-containing protein</fullName>
    </recommendedName>
</protein>
<evidence type="ECO:0000259" key="2">
    <source>
        <dbReference type="PROSITE" id="PS50828"/>
    </source>
</evidence>
<keyword evidence="4" id="KW-1185">Reference proteome</keyword>
<reference evidence="3 4" key="1">
    <citation type="submission" date="2019-06" db="EMBL/GenBank/DDBJ databases">
        <title>Whole genome sequence for Rhodospirillaceae sp. R148.</title>
        <authorList>
            <person name="Wang G."/>
        </authorList>
    </citation>
    <scope>NUCLEOTIDE SEQUENCE [LARGE SCALE GENOMIC DNA]</scope>
    <source>
        <strain evidence="3 4">R148</strain>
    </source>
</reference>
<dbReference type="AlphaFoldDB" id="A0A545TRX5"/>
<dbReference type="SUPFAM" id="SSF160443">
    <property type="entry name" value="SMR domain-like"/>
    <property type="match status" value="1"/>
</dbReference>
<dbReference type="OrthoDB" id="7165597at2"/>
<feature type="domain" description="Smr" evidence="2">
    <location>
        <begin position="73"/>
        <end position="156"/>
    </location>
</feature>
<dbReference type="Gene3D" id="3.30.1370.110">
    <property type="match status" value="1"/>
</dbReference>
<dbReference type="PANTHER" id="PTHR35562">
    <property type="entry name" value="DNA ENDONUCLEASE SMRA-RELATED"/>
    <property type="match status" value="1"/>
</dbReference>
<sequence length="164" mass="18030">MMRGDEEALSRKPSEKPKPRKSESSPQLPLRAQNTPAPPHGRAELLAHGSTAGLDRRNAERLKRGKMAIEATLDLHGMSQAQAHGALNRFIQRSEAAGLRCVLVITGKGIAKESGGVLRNQVPNWLNEPGNRERIIAFNYAQQSHGGTGALYVLLKRRRDGKRK</sequence>
<name>A0A545TRX5_9PROT</name>
<dbReference type="SMART" id="SM00463">
    <property type="entry name" value="SMR"/>
    <property type="match status" value="1"/>
</dbReference>
<organism evidence="3 4">
    <name type="scientific">Denitrobaculum tricleocarpae</name>
    <dbReference type="NCBI Taxonomy" id="2591009"/>
    <lineage>
        <taxon>Bacteria</taxon>
        <taxon>Pseudomonadati</taxon>
        <taxon>Pseudomonadota</taxon>
        <taxon>Alphaproteobacteria</taxon>
        <taxon>Rhodospirillales</taxon>
        <taxon>Rhodospirillaceae</taxon>
        <taxon>Denitrobaculum</taxon>
    </lineage>
</organism>